<accession>A0ACB8AMJ4</accession>
<organism evidence="1 2">
    <name type="scientific">Hygrophoropsis aurantiaca</name>
    <dbReference type="NCBI Taxonomy" id="72124"/>
    <lineage>
        <taxon>Eukaryota</taxon>
        <taxon>Fungi</taxon>
        <taxon>Dikarya</taxon>
        <taxon>Basidiomycota</taxon>
        <taxon>Agaricomycotina</taxon>
        <taxon>Agaricomycetes</taxon>
        <taxon>Agaricomycetidae</taxon>
        <taxon>Boletales</taxon>
        <taxon>Coniophorineae</taxon>
        <taxon>Hygrophoropsidaceae</taxon>
        <taxon>Hygrophoropsis</taxon>
    </lineage>
</organism>
<proteinExistence type="predicted"/>
<comment type="caution">
    <text evidence="1">The sequence shown here is derived from an EMBL/GenBank/DDBJ whole genome shotgun (WGS) entry which is preliminary data.</text>
</comment>
<protein>
    <submittedName>
        <fullName evidence="1">Uncharacterized protein</fullName>
    </submittedName>
</protein>
<gene>
    <name evidence="1" type="ORF">BJ138DRAFT_1123359</name>
</gene>
<reference evidence="1" key="1">
    <citation type="journal article" date="2021" name="New Phytol.">
        <title>Evolutionary innovations through gain and loss of genes in the ectomycorrhizal Boletales.</title>
        <authorList>
            <person name="Wu G."/>
            <person name="Miyauchi S."/>
            <person name="Morin E."/>
            <person name="Kuo A."/>
            <person name="Drula E."/>
            <person name="Varga T."/>
            <person name="Kohler A."/>
            <person name="Feng B."/>
            <person name="Cao Y."/>
            <person name="Lipzen A."/>
            <person name="Daum C."/>
            <person name="Hundley H."/>
            <person name="Pangilinan J."/>
            <person name="Johnson J."/>
            <person name="Barry K."/>
            <person name="LaButti K."/>
            <person name="Ng V."/>
            <person name="Ahrendt S."/>
            <person name="Min B."/>
            <person name="Choi I.G."/>
            <person name="Park H."/>
            <person name="Plett J.M."/>
            <person name="Magnuson J."/>
            <person name="Spatafora J.W."/>
            <person name="Nagy L.G."/>
            <person name="Henrissat B."/>
            <person name="Grigoriev I.V."/>
            <person name="Yang Z.L."/>
            <person name="Xu J."/>
            <person name="Martin F.M."/>
        </authorList>
    </citation>
    <scope>NUCLEOTIDE SEQUENCE</scope>
    <source>
        <strain evidence="1">ATCC 28755</strain>
    </source>
</reference>
<dbReference type="EMBL" id="MU267611">
    <property type="protein sequence ID" value="KAH7914591.1"/>
    <property type="molecule type" value="Genomic_DNA"/>
</dbReference>
<sequence length="402" mass="44228">MEAGMTLCTEKSISSDVSLQSPSLKRKLGQDTDQEAVLDRPQKRSRTPPNEEQFHHDGNSRSLITEPSLNPSTHVRDGPKCQAEPESLLSLSDKPEDNAPVVDNKEQNQPLEDTSDSVNLIPPTIIPQDHSRDTFLAGCAFASQSISEHSQVDQPPVAKTASPMPKPYSDAFAAFANANSHYAVSTVSTASSLQTPIWRRSTSPAKSNHLDSNSDLETLVDTGRSDDENSPISRPKVNAIEASCQITGISPLAKSERSYITGEEDESVEAELKGVRLFIKRGAKDFADMYGHIKILSNAESLKDRLLFRRDPLGQVSMNIRLLPTIRCAYDAEENILRIILKEKIKSETKEAESVVIYALKPGRASKAEFRTFSESLLANQHLKSAPVSTPIPDTPGKKRHY</sequence>
<evidence type="ECO:0000313" key="1">
    <source>
        <dbReference type="EMBL" id="KAH7914591.1"/>
    </source>
</evidence>
<keyword evidence="2" id="KW-1185">Reference proteome</keyword>
<dbReference type="Proteomes" id="UP000790377">
    <property type="component" value="Unassembled WGS sequence"/>
</dbReference>
<evidence type="ECO:0000313" key="2">
    <source>
        <dbReference type="Proteomes" id="UP000790377"/>
    </source>
</evidence>
<name>A0ACB8AMJ4_9AGAM</name>